<dbReference type="EMBL" id="ACFY01000153">
    <property type="protein sequence ID" value="EEG92496.1"/>
    <property type="molecule type" value="Genomic_DNA"/>
</dbReference>
<reference evidence="1 2" key="2">
    <citation type="submission" date="2009-03" db="EMBL/GenBank/DDBJ databases">
        <title>Draft genome sequence of Roseburia inulinivorans (DSM 16841).</title>
        <authorList>
            <person name="Sudarsanam P."/>
            <person name="Ley R."/>
            <person name="Guruge J."/>
            <person name="Turnbaugh P.J."/>
            <person name="Mahowald M."/>
            <person name="Liep D."/>
            <person name="Gordon J."/>
        </authorList>
    </citation>
    <scope>NUCLEOTIDE SEQUENCE [LARGE SCALE GENOMIC DNA]</scope>
    <source>
        <strain evidence="1 2">DSM 16841</strain>
    </source>
</reference>
<evidence type="ECO:0000313" key="2">
    <source>
        <dbReference type="Proteomes" id="UP000003561"/>
    </source>
</evidence>
<gene>
    <name evidence="1" type="ORF">ROSEINA2194_03649</name>
</gene>
<dbReference type="RefSeq" id="WP_007889805.1">
    <property type="nucleotide sequence ID" value="NZ_ACFY01000153.1"/>
</dbReference>
<protein>
    <submittedName>
        <fullName evidence="1">Uncharacterized protein</fullName>
    </submittedName>
</protein>
<accession>C0FY10</accession>
<sequence length="99" mass="11965">MIFHQETNNKLNSFFFEIMTQSATPTFLGFEEDKFLFDIPEIENYQYDKQIHAGIIDFAKIYKHTFEKYPYMYNISGHDAYMPFRLMVSDLSYIKKMVF</sequence>
<organism evidence="1 2">
    <name type="scientific">Roseburia inulinivorans DSM 16841</name>
    <dbReference type="NCBI Taxonomy" id="622312"/>
    <lineage>
        <taxon>Bacteria</taxon>
        <taxon>Bacillati</taxon>
        <taxon>Bacillota</taxon>
        <taxon>Clostridia</taxon>
        <taxon>Lachnospirales</taxon>
        <taxon>Lachnospiraceae</taxon>
        <taxon>Roseburia</taxon>
    </lineage>
</organism>
<comment type="caution">
    <text evidence="1">The sequence shown here is derived from an EMBL/GenBank/DDBJ whole genome shotgun (WGS) entry which is preliminary data.</text>
</comment>
<dbReference type="AlphaFoldDB" id="C0FY10"/>
<evidence type="ECO:0000313" key="1">
    <source>
        <dbReference type="EMBL" id="EEG92496.1"/>
    </source>
</evidence>
<name>C0FY10_9FIRM</name>
<reference evidence="1 2" key="1">
    <citation type="submission" date="2009-02" db="EMBL/GenBank/DDBJ databases">
        <authorList>
            <person name="Fulton L."/>
            <person name="Clifton S."/>
            <person name="Fulton B."/>
            <person name="Xu J."/>
            <person name="Minx P."/>
            <person name="Pepin K.H."/>
            <person name="Johnson M."/>
            <person name="Bhonagiri V."/>
            <person name="Nash W.E."/>
            <person name="Mardis E.R."/>
            <person name="Wilson R.K."/>
        </authorList>
    </citation>
    <scope>NUCLEOTIDE SEQUENCE [LARGE SCALE GENOMIC DNA]</scope>
    <source>
        <strain evidence="1 2">DSM 16841</strain>
    </source>
</reference>
<dbReference type="Proteomes" id="UP000003561">
    <property type="component" value="Unassembled WGS sequence"/>
</dbReference>
<proteinExistence type="predicted"/>